<name>A0A9P4M5Q5_9PEZI</name>
<dbReference type="AlphaFoldDB" id="A0A9P4M5Q5"/>
<reference evidence="2" key="1">
    <citation type="journal article" date="2020" name="Stud. Mycol.">
        <title>101 Dothideomycetes genomes: a test case for predicting lifestyles and emergence of pathogens.</title>
        <authorList>
            <person name="Haridas S."/>
            <person name="Albert R."/>
            <person name="Binder M."/>
            <person name="Bloem J."/>
            <person name="Labutti K."/>
            <person name="Salamov A."/>
            <person name="Andreopoulos B."/>
            <person name="Baker S."/>
            <person name="Barry K."/>
            <person name="Bills G."/>
            <person name="Bluhm B."/>
            <person name="Cannon C."/>
            <person name="Castanera R."/>
            <person name="Culley D."/>
            <person name="Daum C."/>
            <person name="Ezra D."/>
            <person name="Gonzalez J."/>
            <person name="Henrissat B."/>
            <person name="Kuo A."/>
            <person name="Liang C."/>
            <person name="Lipzen A."/>
            <person name="Lutzoni F."/>
            <person name="Magnuson J."/>
            <person name="Mondo S."/>
            <person name="Nolan M."/>
            <person name="Ohm R."/>
            <person name="Pangilinan J."/>
            <person name="Park H.-J."/>
            <person name="Ramirez L."/>
            <person name="Alfaro M."/>
            <person name="Sun H."/>
            <person name="Tritt A."/>
            <person name="Yoshinaga Y."/>
            <person name="Zwiers L.-H."/>
            <person name="Turgeon B."/>
            <person name="Goodwin S."/>
            <person name="Spatafora J."/>
            <person name="Crous P."/>
            <person name="Grigoriev I."/>
        </authorList>
    </citation>
    <scope>NUCLEOTIDE SEQUENCE</scope>
    <source>
        <strain evidence="2">CBS 133067</strain>
    </source>
</reference>
<proteinExistence type="predicted"/>
<organism evidence="2 3">
    <name type="scientific">Rhizodiscina lignyota</name>
    <dbReference type="NCBI Taxonomy" id="1504668"/>
    <lineage>
        <taxon>Eukaryota</taxon>
        <taxon>Fungi</taxon>
        <taxon>Dikarya</taxon>
        <taxon>Ascomycota</taxon>
        <taxon>Pezizomycotina</taxon>
        <taxon>Dothideomycetes</taxon>
        <taxon>Pleosporomycetidae</taxon>
        <taxon>Aulographales</taxon>
        <taxon>Rhizodiscinaceae</taxon>
        <taxon>Rhizodiscina</taxon>
    </lineage>
</organism>
<keyword evidence="1" id="KW-1133">Transmembrane helix</keyword>
<gene>
    <name evidence="2" type="ORF">NA57DRAFT_60707</name>
</gene>
<sequence>MPKIAKDDISLPTPVYIPLSGRLTAYEDPISRNLGRERSSDSLRTLTPLPPPAIHRGQRSFWRLHLRRKTNWIILLMVILLSAVVVPAVLFSDRHQKGPQANAAEDNRSDAWMKAEHITANLFGAGKQWI</sequence>
<keyword evidence="3" id="KW-1185">Reference proteome</keyword>
<evidence type="ECO:0000313" key="3">
    <source>
        <dbReference type="Proteomes" id="UP000799772"/>
    </source>
</evidence>
<protein>
    <submittedName>
        <fullName evidence="2">Uncharacterized protein</fullName>
    </submittedName>
</protein>
<comment type="caution">
    <text evidence="2">The sequence shown here is derived from an EMBL/GenBank/DDBJ whole genome shotgun (WGS) entry which is preliminary data.</text>
</comment>
<keyword evidence="1" id="KW-0472">Membrane</keyword>
<keyword evidence="1" id="KW-0812">Transmembrane</keyword>
<dbReference type="EMBL" id="ML978135">
    <property type="protein sequence ID" value="KAF2094059.1"/>
    <property type="molecule type" value="Genomic_DNA"/>
</dbReference>
<feature type="transmembrane region" description="Helical" evidence="1">
    <location>
        <begin position="72"/>
        <end position="91"/>
    </location>
</feature>
<evidence type="ECO:0000313" key="2">
    <source>
        <dbReference type="EMBL" id="KAF2094059.1"/>
    </source>
</evidence>
<accession>A0A9P4M5Q5</accession>
<evidence type="ECO:0000256" key="1">
    <source>
        <dbReference type="SAM" id="Phobius"/>
    </source>
</evidence>
<dbReference type="Proteomes" id="UP000799772">
    <property type="component" value="Unassembled WGS sequence"/>
</dbReference>